<keyword evidence="5 17" id="KW-0812">Transmembrane</keyword>
<evidence type="ECO:0000256" key="3">
    <source>
        <dbReference type="ARBA" id="ARBA00022527"/>
    </source>
</evidence>
<evidence type="ECO:0000256" key="13">
    <source>
        <dbReference type="ARBA" id="ARBA00047899"/>
    </source>
</evidence>
<evidence type="ECO:0000313" key="21">
    <source>
        <dbReference type="Proteomes" id="UP000596660"/>
    </source>
</evidence>
<dbReference type="EnsemblPlants" id="AUR62009020-RA">
    <property type="protein sequence ID" value="AUR62009020-RA:cds"/>
    <property type="gene ID" value="AUR62009020"/>
</dbReference>
<feature type="signal peptide" evidence="18">
    <location>
        <begin position="1"/>
        <end position="27"/>
    </location>
</feature>
<evidence type="ECO:0000256" key="4">
    <source>
        <dbReference type="ARBA" id="ARBA00022679"/>
    </source>
</evidence>
<name>A0A803LAY1_CHEQI</name>
<dbReference type="PANTHER" id="PTHR46008">
    <property type="entry name" value="LEAF RUST 10 DISEASE-RESISTANCE LOCUS RECEPTOR-LIKE PROTEIN KINASE-LIKE 1.4"/>
    <property type="match status" value="1"/>
</dbReference>
<dbReference type="InterPro" id="IPR000719">
    <property type="entry name" value="Prot_kinase_dom"/>
</dbReference>
<keyword evidence="10 17" id="KW-1133">Transmembrane helix</keyword>
<evidence type="ECO:0000256" key="15">
    <source>
        <dbReference type="PROSITE-ProRule" id="PRU10141"/>
    </source>
</evidence>
<feature type="transmembrane region" description="Helical" evidence="17">
    <location>
        <begin position="479"/>
        <end position="503"/>
    </location>
</feature>
<evidence type="ECO:0000256" key="12">
    <source>
        <dbReference type="ARBA" id="ARBA00023180"/>
    </source>
</evidence>
<evidence type="ECO:0000256" key="6">
    <source>
        <dbReference type="ARBA" id="ARBA00022729"/>
    </source>
</evidence>
<dbReference type="Pfam" id="PF14380">
    <property type="entry name" value="WAK_assoc"/>
    <property type="match status" value="2"/>
</dbReference>
<proteinExistence type="predicted"/>
<evidence type="ECO:0000256" key="10">
    <source>
        <dbReference type="ARBA" id="ARBA00022989"/>
    </source>
</evidence>
<evidence type="ECO:0000256" key="1">
    <source>
        <dbReference type="ARBA" id="ARBA00004167"/>
    </source>
</evidence>
<feature type="region of interest" description="Disordered" evidence="16">
    <location>
        <begin position="513"/>
        <end position="560"/>
    </location>
</feature>
<dbReference type="PANTHER" id="PTHR46008:SF2">
    <property type="entry name" value="LEAF RUST 10 DISEASE-RESISTANCE LOCUS RECEPTOR-LIKE PROTEIN KINASE-LIKE 1.4"/>
    <property type="match status" value="1"/>
</dbReference>
<keyword evidence="9 15" id="KW-0067">ATP-binding</keyword>
<organism evidence="20 21">
    <name type="scientific">Chenopodium quinoa</name>
    <name type="common">Quinoa</name>
    <dbReference type="NCBI Taxonomy" id="63459"/>
    <lineage>
        <taxon>Eukaryota</taxon>
        <taxon>Viridiplantae</taxon>
        <taxon>Streptophyta</taxon>
        <taxon>Embryophyta</taxon>
        <taxon>Tracheophyta</taxon>
        <taxon>Spermatophyta</taxon>
        <taxon>Magnoliopsida</taxon>
        <taxon>eudicotyledons</taxon>
        <taxon>Gunneridae</taxon>
        <taxon>Pentapetalae</taxon>
        <taxon>Caryophyllales</taxon>
        <taxon>Chenopodiaceae</taxon>
        <taxon>Chenopodioideae</taxon>
        <taxon>Atripliceae</taxon>
        <taxon>Chenopodium</taxon>
    </lineage>
</organism>
<dbReference type="InterPro" id="IPR017441">
    <property type="entry name" value="Protein_kinase_ATP_BS"/>
</dbReference>
<evidence type="ECO:0000259" key="19">
    <source>
        <dbReference type="PROSITE" id="PS50011"/>
    </source>
</evidence>
<evidence type="ECO:0000256" key="8">
    <source>
        <dbReference type="ARBA" id="ARBA00022777"/>
    </source>
</evidence>
<reference evidence="20" key="1">
    <citation type="journal article" date="2017" name="Nature">
        <title>The genome of Chenopodium quinoa.</title>
        <authorList>
            <person name="Jarvis D.E."/>
            <person name="Ho Y.S."/>
            <person name="Lightfoot D.J."/>
            <person name="Schmoeckel S.M."/>
            <person name="Li B."/>
            <person name="Borm T.J.A."/>
            <person name="Ohyanagi H."/>
            <person name="Mineta K."/>
            <person name="Michell C.T."/>
            <person name="Saber N."/>
            <person name="Kharbatia N.M."/>
            <person name="Rupper R.R."/>
            <person name="Sharp A.R."/>
            <person name="Dally N."/>
            <person name="Boughton B.A."/>
            <person name="Woo Y.H."/>
            <person name="Gao G."/>
            <person name="Schijlen E.G.W.M."/>
            <person name="Guo X."/>
            <person name="Momin A.A."/>
            <person name="Negrao S."/>
            <person name="Al-Babili S."/>
            <person name="Gehring C."/>
            <person name="Roessner U."/>
            <person name="Jung C."/>
            <person name="Murphy K."/>
            <person name="Arold S.T."/>
            <person name="Gojobori T."/>
            <person name="van der Linden C.G."/>
            <person name="van Loo E.N."/>
            <person name="Jellen E.N."/>
            <person name="Maughan P.J."/>
            <person name="Tester M."/>
        </authorList>
    </citation>
    <scope>NUCLEOTIDE SEQUENCE [LARGE SCALE GENOMIC DNA]</scope>
    <source>
        <strain evidence="20">cv. PI 614886</strain>
    </source>
</reference>
<feature type="chain" id="PRO_5030514957" description="non-specific serine/threonine protein kinase" evidence="18">
    <location>
        <begin position="28"/>
        <end position="906"/>
    </location>
</feature>
<evidence type="ECO:0000256" key="2">
    <source>
        <dbReference type="ARBA" id="ARBA00012513"/>
    </source>
</evidence>
<evidence type="ECO:0000256" key="18">
    <source>
        <dbReference type="SAM" id="SignalP"/>
    </source>
</evidence>
<feature type="domain" description="Protein kinase" evidence="19">
    <location>
        <begin position="588"/>
        <end position="867"/>
    </location>
</feature>
<evidence type="ECO:0000256" key="11">
    <source>
        <dbReference type="ARBA" id="ARBA00023136"/>
    </source>
</evidence>
<evidence type="ECO:0000256" key="17">
    <source>
        <dbReference type="SAM" id="Phobius"/>
    </source>
</evidence>
<evidence type="ECO:0000256" key="16">
    <source>
        <dbReference type="SAM" id="MobiDB-lite"/>
    </source>
</evidence>
<dbReference type="SMART" id="SM00220">
    <property type="entry name" value="S_TKc"/>
    <property type="match status" value="1"/>
</dbReference>
<keyword evidence="3" id="KW-0723">Serine/threonine-protein kinase</keyword>
<dbReference type="EC" id="2.7.11.1" evidence="2"/>
<comment type="catalytic activity">
    <reaction evidence="14">
        <text>L-seryl-[protein] + ATP = O-phospho-L-seryl-[protein] + ADP + H(+)</text>
        <dbReference type="Rhea" id="RHEA:17989"/>
        <dbReference type="Rhea" id="RHEA-COMP:9863"/>
        <dbReference type="Rhea" id="RHEA-COMP:11604"/>
        <dbReference type="ChEBI" id="CHEBI:15378"/>
        <dbReference type="ChEBI" id="CHEBI:29999"/>
        <dbReference type="ChEBI" id="CHEBI:30616"/>
        <dbReference type="ChEBI" id="CHEBI:83421"/>
        <dbReference type="ChEBI" id="CHEBI:456216"/>
        <dbReference type="EC" id="2.7.11.1"/>
    </reaction>
</comment>
<dbReference type="OMA" id="ANGECLT"/>
<dbReference type="GO" id="GO:0030247">
    <property type="term" value="F:polysaccharide binding"/>
    <property type="evidence" value="ECO:0007669"/>
    <property type="project" value="InterPro"/>
</dbReference>
<feature type="compositionally biased region" description="Low complexity" evidence="16">
    <location>
        <begin position="896"/>
        <end position="906"/>
    </location>
</feature>
<evidence type="ECO:0000256" key="5">
    <source>
        <dbReference type="ARBA" id="ARBA00022692"/>
    </source>
</evidence>
<keyword evidence="11 17" id="KW-0472">Membrane</keyword>
<dbReference type="Pfam" id="PF00069">
    <property type="entry name" value="Pkinase"/>
    <property type="match status" value="1"/>
</dbReference>
<evidence type="ECO:0000256" key="7">
    <source>
        <dbReference type="ARBA" id="ARBA00022741"/>
    </source>
</evidence>
<feature type="region of interest" description="Disordered" evidence="16">
    <location>
        <begin position="884"/>
        <end position="906"/>
    </location>
</feature>
<accession>A0A803LAY1</accession>
<keyword evidence="6 18" id="KW-0732">Signal</keyword>
<dbReference type="CDD" id="cd14066">
    <property type="entry name" value="STKc_IRAK"/>
    <property type="match status" value="1"/>
</dbReference>
<keyword evidence="7 15" id="KW-0547">Nucleotide-binding</keyword>
<comment type="subcellular location">
    <subcellularLocation>
        <location evidence="1">Membrane</location>
        <topology evidence="1">Single-pass membrane protein</topology>
    </subcellularLocation>
</comment>
<dbReference type="Gramene" id="AUR62009020-RA">
    <property type="protein sequence ID" value="AUR62009020-RA:cds"/>
    <property type="gene ID" value="AUR62009020"/>
</dbReference>
<feature type="compositionally biased region" description="Low complexity" evidence="16">
    <location>
        <begin position="550"/>
        <end position="560"/>
    </location>
</feature>
<dbReference type="InterPro" id="IPR032872">
    <property type="entry name" value="WAK_assoc_C"/>
</dbReference>
<dbReference type="Proteomes" id="UP000596660">
    <property type="component" value="Unplaced"/>
</dbReference>
<protein>
    <recommendedName>
        <fullName evidence="2">non-specific serine/threonine protein kinase</fullName>
        <ecNumber evidence="2">2.7.11.1</ecNumber>
    </recommendedName>
</protein>
<dbReference type="GO" id="GO:0005524">
    <property type="term" value="F:ATP binding"/>
    <property type="evidence" value="ECO:0007669"/>
    <property type="project" value="UniProtKB-UniRule"/>
</dbReference>
<dbReference type="InterPro" id="IPR011009">
    <property type="entry name" value="Kinase-like_dom_sf"/>
</dbReference>
<sequence>MKLSFQSSFFLMIIIFLLILLHVSVEANKYKECKSLIQCGGLSDIGYPFFDEKTRPDYCGYPGFKLDCDNEYGGIPEISVTQSLEKHRLLNINTSSRTISVTPKELWNTSCPENLFNTTLNYTLYKYTDEVANFTFYYDCPTPSPVMSSPGSAIPYDCLNINYSFPVVYFKIGVKYIPQITCQSNIIVPLFHQSRDILKDSDSVKSAFEKGFELEWIADNEKCDDCQKSGGECGYDFSQRNFTCYHDCNKPFKCGTVSNLSYPFYDGHIRPDYCGYPGFQLDCSSSPPDISVAPSERYYVIGVKPDQPIVTVARKDYWAGYCPGNLHNTSINCDLFSYVDLDDNVTIYYGCPDVSTPMTNSFRCANLSSDARSPFGYFVANDSEYSPSGKNIPRDACNRSITVPVTNYESSALRIVDTISLMAALRYGFELEWKAENDVCNKCRKSGGECGYNTTMSRFTCFCPDQPYASKCPGGTKPAVIIGVSVGGALVAAALLCCSIFAVRRRRQSLAQAQSKDLGPSNPSNGLPTTATSNEYRYSQGYTTSPSTNLSQSLPSYPSSKSEFENSADYLGVKVFGYNELEEATEHFHESRELGDGGFGTVYYGKLNDGRLVAVKRLYENSCRHMGQFMNEIHILARLRHKNLVALYGCTSRRSRELLLVYEYVSNGTVADHLHGKLAQSNVLSWSTRLSIAVETAEALSFLHENDVIHRDVKTTNILLEDSFKVKVADFGLSRLFPDNVTHVSTAPQGTPGYVDPEYYQCYQLSEKSDVYSFGVVLAELISSKVAVDITRHRHDINLANMAVDRIQKHAFNELVDPKLWCEKDHLAQKMVKLVAEVAFQCLQQEKEARPSMKEVLESLKGIQKELENSQKQVVVDIHENDDVGLLKNVPPPVSPETEPSNKSIR</sequence>
<keyword evidence="4" id="KW-0808">Transferase</keyword>
<keyword evidence="12" id="KW-0325">Glycoprotein</keyword>
<feature type="compositionally biased region" description="Polar residues" evidence="16">
    <location>
        <begin position="513"/>
        <end position="549"/>
    </location>
</feature>
<evidence type="ECO:0000256" key="14">
    <source>
        <dbReference type="ARBA" id="ARBA00048679"/>
    </source>
</evidence>
<reference evidence="20" key="2">
    <citation type="submission" date="2021-03" db="UniProtKB">
        <authorList>
            <consortium name="EnsemblPlants"/>
        </authorList>
    </citation>
    <scope>IDENTIFICATION</scope>
</reference>
<dbReference type="InterPro" id="IPR025287">
    <property type="entry name" value="WAK_GUB"/>
</dbReference>
<dbReference type="GO" id="GO:0004674">
    <property type="term" value="F:protein serine/threonine kinase activity"/>
    <property type="evidence" value="ECO:0007669"/>
    <property type="project" value="UniProtKB-KW"/>
</dbReference>
<keyword evidence="8" id="KW-0418">Kinase</keyword>
<evidence type="ECO:0000313" key="20">
    <source>
        <dbReference type="EnsemblPlants" id="AUR62009020-RA:cds"/>
    </source>
</evidence>
<evidence type="ECO:0000256" key="9">
    <source>
        <dbReference type="ARBA" id="ARBA00022840"/>
    </source>
</evidence>
<dbReference type="Gene3D" id="3.30.200.20">
    <property type="entry name" value="Phosphorylase Kinase, domain 1"/>
    <property type="match status" value="1"/>
</dbReference>
<dbReference type="PROSITE" id="PS00108">
    <property type="entry name" value="PROTEIN_KINASE_ST"/>
    <property type="match status" value="1"/>
</dbReference>
<comment type="catalytic activity">
    <reaction evidence="13">
        <text>L-threonyl-[protein] + ATP = O-phospho-L-threonyl-[protein] + ADP + H(+)</text>
        <dbReference type="Rhea" id="RHEA:46608"/>
        <dbReference type="Rhea" id="RHEA-COMP:11060"/>
        <dbReference type="Rhea" id="RHEA-COMP:11605"/>
        <dbReference type="ChEBI" id="CHEBI:15378"/>
        <dbReference type="ChEBI" id="CHEBI:30013"/>
        <dbReference type="ChEBI" id="CHEBI:30616"/>
        <dbReference type="ChEBI" id="CHEBI:61977"/>
        <dbReference type="ChEBI" id="CHEBI:456216"/>
        <dbReference type="EC" id="2.7.11.1"/>
    </reaction>
</comment>
<dbReference type="GO" id="GO:0005886">
    <property type="term" value="C:plasma membrane"/>
    <property type="evidence" value="ECO:0007669"/>
    <property type="project" value="UniProtKB-ARBA"/>
</dbReference>
<dbReference type="PROSITE" id="PS50011">
    <property type="entry name" value="PROTEIN_KINASE_DOM"/>
    <property type="match status" value="1"/>
</dbReference>
<dbReference type="Gene3D" id="1.10.510.10">
    <property type="entry name" value="Transferase(Phosphotransferase) domain 1"/>
    <property type="match status" value="1"/>
</dbReference>
<dbReference type="Pfam" id="PF13947">
    <property type="entry name" value="GUB_WAK_bind"/>
    <property type="match status" value="2"/>
</dbReference>
<dbReference type="SUPFAM" id="SSF56112">
    <property type="entry name" value="Protein kinase-like (PK-like)"/>
    <property type="match status" value="1"/>
</dbReference>
<dbReference type="InterPro" id="IPR008271">
    <property type="entry name" value="Ser/Thr_kinase_AS"/>
</dbReference>
<dbReference type="PROSITE" id="PS00107">
    <property type="entry name" value="PROTEIN_KINASE_ATP"/>
    <property type="match status" value="1"/>
</dbReference>
<dbReference type="AlphaFoldDB" id="A0A803LAY1"/>
<feature type="binding site" evidence="15">
    <location>
        <position position="616"/>
    </location>
    <ligand>
        <name>ATP</name>
        <dbReference type="ChEBI" id="CHEBI:30616"/>
    </ligand>
</feature>
<dbReference type="FunFam" id="1.10.510.10:FF:000161">
    <property type="entry name" value="Wall-associated receptor kinase-like 20"/>
    <property type="match status" value="1"/>
</dbReference>
<keyword evidence="21" id="KW-1185">Reference proteome</keyword>